<evidence type="ECO:0000313" key="2">
    <source>
        <dbReference type="Proteomes" id="UP000276133"/>
    </source>
</evidence>
<organism evidence="1 2">
    <name type="scientific">Brachionus plicatilis</name>
    <name type="common">Marine rotifer</name>
    <name type="synonym">Brachionus muelleri</name>
    <dbReference type="NCBI Taxonomy" id="10195"/>
    <lineage>
        <taxon>Eukaryota</taxon>
        <taxon>Metazoa</taxon>
        <taxon>Spiralia</taxon>
        <taxon>Gnathifera</taxon>
        <taxon>Rotifera</taxon>
        <taxon>Eurotatoria</taxon>
        <taxon>Monogononta</taxon>
        <taxon>Pseudotrocha</taxon>
        <taxon>Ploima</taxon>
        <taxon>Brachionidae</taxon>
        <taxon>Brachionus</taxon>
    </lineage>
</organism>
<name>A0A3M7PT30_BRAPC</name>
<dbReference type="AlphaFoldDB" id="A0A3M7PT30"/>
<reference evidence="1 2" key="1">
    <citation type="journal article" date="2018" name="Sci. Rep.">
        <title>Genomic signatures of local adaptation to the degree of environmental predictability in rotifers.</title>
        <authorList>
            <person name="Franch-Gras L."/>
            <person name="Hahn C."/>
            <person name="Garcia-Roger E.M."/>
            <person name="Carmona M.J."/>
            <person name="Serra M."/>
            <person name="Gomez A."/>
        </authorList>
    </citation>
    <scope>NUCLEOTIDE SEQUENCE [LARGE SCALE GENOMIC DNA]</scope>
    <source>
        <strain evidence="1">HYR1</strain>
    </source>
</reference>
<sequence length="47" mass="5710">MQNFIGCDGRIVQPQQIRQLIQHYRGRLLGVQNPQIMEIFKEVWRRD</sequence>
<dbReference type="Proteomes" id="UP000276133">
    <property type="component" value="Unassembled WGS sequence"/>
</dbReference>
<proteinExistence type="predicted"/>
<feature type="non-terminal residue" evidence="1">
    <location>
        <position position="47"/>
    </location>
</feature>
<keyword evidence="2" id="KW-1185">Reference proteome</keyword>
<protein>
    <submittedName>
        <fullName evidence="1">Uncharacterized protein</fullName>
    </submittedName>
</protein>
<accession>A0A3M7PT30</accession>
<gene>
    <name evidence="1" type="ORF">BpHYR1_006263</name>
</gene>
<evidence type="ECO:0000313" key="1">
    <source>
        <dbReference type="EMBL" id="RNA02276.1"/>
    </source>
</evidence>
<dbReference type="EMBL" id="REGN01008946">
    <property type="protein sequence ID" value="RNA02276.1"/>
    <property type="molecule type" value="Genomic_DNA"/>
</dbReference>
<comment type="caution">
    <text evidence="1">The sequence shown here is derived from an EMBL/GenBank/DDBJ whole genome shotgun (WGS) entry which is preliminary data.</text>
</comment>